<reference evidence="1 2" key="1">
    <citation type="submission" date="2023-12" db="EMBL/GenBank/DDBJ databases">
        <title>Baltic Sea Cyanobacteria.</title>
        <authorList>
            <person name="Delbaje E."/>
            <person name="Fewer D.P."/>
            <person name="Shishido T.K."/>
        </authorList>
    </citation>
    <scope>NUCLEOTIDE SEQUENCE [LARGE SCALE GENOMIC DNA]</scope>
    <source>
        <strain evidence="1 2">UHCC-0300</strain>
    </source>
</reference>
<sequence>MVLEMTPEELVGYYLQGQRDFRGIKLIQSPLDVEGNEIDLRGLCLRDINLSGASLKKADFTETDLSGANLLGAVLEQACFRRAIVRDANLYSANLRWCDLTEADLRGSILDHINATCAYFDRAINIGAMEYAILADASFQDAHIPDQLICRGGNLIWRTIMPDGSIKLGPQYGDAEGR</sequence>
<proteinExistence type="predicted"/>
<dbReference type="PANTHER" id="PTHR14136">
    <property type="entry name" value="BTB_POZ DOMAIN-CONTAINING PROTEIN KCTD9"/>
    <property type="match status" value="1"/>
</dbReference>
<dbReference type="EMBL" id="JAYGHG010000005">
    <property type="protein sequence ID" value="MEA5580811.1"/>
    <property type="molecule type" value="Genomic_DNA"/>
</dbReference>
<evidence type="ECO:0000313" key="2">
    <source>
        <dbReference type="Proteomes" id="UP001302120"/>
    </source>
</evidence>
<organism evidence="1 2">
    <name type="scientific">Nodularia harveyana UHCC-0300</name>
    <dbReference type="NCBI Taxonomy" id="2974287"/>
    <lineage>
        <taxon>Bacteria</taxon>
        <taxon>Bacillati</taxon>
        <taxon>Cyanobacteriota</taxon>
        <taxon>Cyanophyceae</taxon>
        <taxon>Nostocales</taxon>
        <taxon>Nodulariaceae</taxon>
        <taxon>Nodularia</taxon>
    </lineage>
</organism>
<dbReference type="PANTHER" id="PTHR14136:SF17">
    <property type="entry name" value="BTB_POZ DOMAIN-CONTAINING PROTEIN KCTD9"/>
    <property type="match status" value="1"/>
</dbReference>
<dbReference type="InterPro" id="IPR001646">
    <property type="entry name" value="5peptide_repeat"/>
</dbReference>
<dbReference type="Proteomes" id="UP001302120">
    <property type="component" value="Unassembled WGS sequence"/>
</dbReference>
<dbReference type="SUPFAM" id="SSF141571">
    <property type="entry name" value="Pentapeptide repeat-like"/>
    <property type="match status" value="1"/>
</dbReference>
<keyword evidence="2" id="KW-1185">Reference proteome</keyword>
<accession>A0ABU5UBA9</accession>
<dbReference type="Gene3D" id="2.160.20.80">
    <property type="entry name" value="E3 ubiquitin-protein ligase SopA"/>
    <property type="match status" value="1"/>
</dbReference>
<dbReference type="Pfam" id="PF00805">
    <property type="entry name" value="Pentapeptide"/>
    <property type="match status" value="1"/>
</dbReference>
<evidence type="ECO:0000313" key="1">
    <source>
        <dbReference type="EMBL" id="MEA5580811.1"/>
    </source>
</evidence>
<name>A0ABU5UBA9_9CYAN</name>
<comment type="caution">
    <text evidence="1">The sequence shown here is derived from an EMBL/GenBank/DDBJ whole genome shotgun (WGS) entry which is preliminary data.</text>
</comment>
<dbReference type="RefSeq" id="WP_323195150.1">
    <property type="nucleotide sequence ID" value="NZ_JAYGHG010000005.1"/>
</dbReference>
<gene>
    <name evidence="1" type="ORF">VB620_05585</name>
</gene>
<dbReference type="InterPro" id="IPR051082">
    <property type="entry name" value="Pentapeptide-BTB/POZ_domain"/>
</dbReference>
<protein>
    <submittedName>
        <fullName evidence="1">Pentapeptide repeat-containing protein</fullName>
    </submittedName>
</protein>